<proteinExistence type="predicted"/>
<name>A0A0E9V6A6_ANGAN</name>
<reference evidence="1" key="2">
    <citation type="journal article" date="2015" name="Fish Shellfish Immunol.">
        <title>Early steps in the European eel (Anguilla anguilla)-Vibrio vulnificus interaction in the gills: Role of the RtxA13 toxin.</title>
        <authorList>
            <person name="Callol A."/>
            <person name="Pajuelo D."/>
            <person name="Ebbesson L."/>
            <person name="Teles M."/>
            <person name="MacKenzie S."/>
            <person name="Amaro C."/>
        </authorList>
    </citation>
    <scope>NUCLEOTIDE SEQUENCE</scope>
</reference>
<organism evidence="1">
    <name type="scientific">Anguilla anguilla</name>
    <name type="common">European freshwater eel</name>
    <name type="synonym">Muraena anguilla</name>
    <dbReference type="NCBI Taxonomy" id="7936"/>
    <lineage>
        <taxon>Eukaryota</taxon>
        <taxon>Metazoa</taxon>
        <taxon>Chordata</taxon>
        <taxon>Craniata</taxon>
        <taxon>Vertebrata</taxon>
        <taxon>Euteleostomi</taxon>
        <taxon>Actinopterygii</taxon>
        <taxon>Neopterygii</taxon>
        <taxon>Teleostei</taxon>
        <taxon>Anguilliformes</taxon>
        <taxon>Anguillidae</taxon>
        <taxon>Anguilla</taxon>
    </lineage>
</organism>
<sequence length="29" mass="3327">MKVPCFLSDHVFLYFSKTVSSFFVLACIP</sequence>
<evidence type="ECO:0000313" key="1">
    <source>
        <dbReference type="EMBL" id="JAH72753.1"/>
    </source>
</evidence>
<dbReference type="AlphaFoldDB" id="A0A0E9V6A6"/>
<dbReference type="EMBL" id="GBXM01035824">
    <property type="protein sequence ID" value="JAH72753.1"/>
    <property type="molecule type" value="Transcribed_RNA"/>
</dbReference>
<protein>
    <submittedName>
        <fullName evidence="1">Uncharacterized protein</fullName>
    </submittedName>
</protein>
<reference evidence="1" key="1">
    <citation type="submission" date="2014-11" db="EMBL/GenBank/DDBJ databases">
        <authorList>
            <person name="Amaro Gonzalez C."/>
        </authorList>
    </citation>
    <scope>NUCLEOTIDE SEQUENCE</scope>
</reference>
<accession>A0A0E9V6A6</accession>